<dbReference type="Gene3D" id="3.80.10.10">
    <property type="entry name" value="Ribonuclease Inhibitor"/>
    <property type="match status" value="1"/>
</dbReference>
<reference evidence="2" key="1">
    <citation type="submission" date="2019-03" db="EMBL/GenBank/DDBJ databases">
        <title>Long read genome sequence of the mycoparasitic Pythium oligandrum ATCC 38472 isolated from sugarbeet rhizosphere.</title>
        <authorList>
            <person name="Gaulin E."/>
        </authorList>
    </citation>
    <scope>NUCLEOTIDE SEQUENCE</scope>
    <source>
        <strain evidence="2">ATCC 38472_TT</strain>
    </source>
</reference>
<evidence type="ECO:0000256" key="1">
    <source>
        <dbReference type="SAM" id="Phobius"/>
    </source>
</evidence>
<comment type="caution">
    <text evidence="2">The sequence shown here is derived from an EMBL/GenBank/DDBJ whole genome shotgun (WGS) entry which is preliminary data.</text>
</comment>
<keyword evidence="1" id="KW-0812">Transmembrane</keyword>
<organism evidence="2 3">
    <name type="scientific">Pythium oligandrum</name>
    <name type="common">Mycoparasitic fungus</name>
    <dbReference type="NCBI Taxonomy" id="41045"/>
    <lineage>
        <taxon>Eukaryota</taxon>
        <taxon>Sar</taxon>
        <taxon>Stramenopiles</taxon>
        <taxon>Oomycota</taxon>
        <taxon>Peronosporomycetes</taxon>
        <taxon>Pythiales</taxon>
        <taxon>Pythiaceae</taxon>
        <taxon>Pythium</taxon>
    </lineage>
</organism>
<dbReference type="AlphaFoldDB" id="A0A8K1C7F5"/>
<dbReference type="SUPFAM" id="SSF52058">
    <property type="entry name" value="L domain-like"/>
    <property type="match status" value="1"/>
</dbReference>
<dbReference type="EMBL" id="SPLM01000113">
    <property type="protein sequence ID" value="TMW58014.1"/>
    <property type="molecule type" value="Genomic_DNA"/>
</dbReference>
<feature type="transmembrane region" description="Helical" evidence="1">
    <location>
        <begin position="213"/>
        <end position="231"/>
    </location>
</feature>
<keyword evidence="3" id="KW-1185">Reference proteome</keyword>
<protein>
    <submittedName>
        <fullName evidence="2">Uncharacterized protein</fullName>
    </submittedName>
</protein>
<evidence type="ECO:0000313" key="3">
    <source>
        <dbReference type="Proteomes" id="UP000794436"/>
    </source>
</evidence>
<proteinExistence type="predicted"/>
<gene>
    <name evidence="2" type="ORF">Poli38472_013488</name>
</gene>
<keyword evidence="1" id="KW-0472">Membrane</keyword>
<feature type="transmembrane region" description="Helical" evidence="1">
    <location>
        <begin position="39"/>
        <end position="62"/>
    </location>
</feature>
<accession>A0A8K1C7F5</accession>
<dbReference type="Proteomes" id="UP000794436">
    <property type="component" value="Unassembled WGS sequence"/>
</dbReference>
<feature type="transmembrane region" description="Helical" evidence="1">
    <location>
        <begin position="133"/>
        <end position="153"/>
    </location>
</feature>
<name>A0A8K1C7F5_PYTOL</name>
<evidence type="ECO:0000313" key="2">
    <source>
        <dbReference type="EMBL" id="TMW58014.1"/>
    </source>
</evidence>
<keyword evidence="1" id="KW-1133">Transmembrane helix</keyword>
<dbReference type="InterPro" id="IPR032675">
    <property type="entry name" value="LRR_dom_sf"/>
</dbReference>
<sequence length="538" mass="59321">MGAFYTLHSLTFVMVMEGIEVICQTAQAYRMSYNVSVPWINRLFAFLTAVNCWSSPLIFALFHRHPVSERAFAMVVDAILNGIQNGVIPWTFLNPYFRDTARVAMPIDGTRFGSDLFSAQLDANIRQLFQSSWSSFFAIVAPGFLMLGYMAAIKTSIVRSIVRAVHLIHPRSDLGTTTNSVSPTPVTAGPLPPTEYEPQSISSQIGRRIDKTIHTLLFLWGFVVLACHFYTVHIGNQAKVAGRVLLMQSWMTSQYLCSLVNVSCAENQIVGRREELRSILIRMVPMEIQEFIITDCPELEVPPRIQSFLNIQLFAITNSTIVAWGMDAALKENAHPNLSSVSIVNSNLSTVPPGLLHMTPPPILGYIAFTRTNLTTLPDNVNEYWTIPYTIALEGSPGVTEVPIALGQMPWVSVIPDDFFEATTSDKLDLSGNPLTALPANLGSNDAINRLFIKDTKVELLPWDWFELYAETVGWTITAKGTPLCNHLAAGEPVITANDSEGASEWHCQEYGESGATSALAAPTTRSIARTVSSLVVF</sequence>